<feature type="transmembrane region" description="Helical" evidence="5">
    <location>
        <begin position="147"/>
        <end position="166"/>
    </location>
</feature>
<name>A0AAV7ZF36_9EUKA</name>
<evidence type="ECO:0000313" key="6">
    <source>
        <dbReference type="EMBL" id="KAJ3440633.1"/>
    </source>
</evidence>
<feature type="transmembrane region" description="Helical" evidence="5">
    <location>
        <begin position="217"/>
        <end position="236"/>
    </location>
</feature>
<evidence type="ECO:0000256" key="5">
    <source>
        <dbReference type="SAM" id="Phobius"/>
    </source>
</evidence>
<accession>A0AAV7ZF36</accession>
<evidence type="ECO:0000256" key="2">
    <source>
        <dbReference type="ARBA" id="ARBA00022692"/>
    </source>
</evidence>
<keyword evidence="2 5" id="KW-0812">Transmembrane</keyword>
<evidence type="ECO:0000256" key="1">
    <source>
        <dbReference type="ARBA" id="ARBA00004141"/>
    </source>
</evidence>
<dbReference type="PRINTS" id="PR00342">
    <property type="entry name" value="RHESUSRHD"/>
</dbReference>
<feature type="transmembrane region" description="Helical" evidence="5">
    <location>
        <begin position="178"/>
        <end position="197"/>
    </location>
</feature>
<feature type="transmembrane region" description="Helical" evidence="5">
    <location>
        <begin position="58"/>
        <end position="77"/>
    </location>
</feature>
<organism evidence="6 7">
    <name type="scientific">Anaeramoeba flamelloides</name>
    <dbReference type="NCBI Taxonomy" id="1746091"/>
    <lineage>
        <taxon>Eukaryota</taxon>
        <taxon>Metamonada</taxon>
        <taxon>Anaeramoebidae</taxon>
        <taxon>Anaeramoeba</taxon>
    </lineage>
</organism>
<keyword evidence="4 5" id="KW-0472">Membrane</keyword>
<dbReference type="EMBL" id="JANTQA010000030">
    <property type="protein sequence ID" value="KAJ3440633.1"/>
    <property type="molecule type" value="Genomic_DNA"/>
</dbReference>
<comment type="caution">
    <text evidence="6">The sequence shown here is derived from an EMBL/GenBank/DDBJ whole genome shotgun (WGS) entry which is preliminary data.</text>
</comment>
<feature type="transmembrane region" description="Helical" evidence="5">
    <location>
        <begin position="294"/>
        <end position="314"/>
    </location>
</feature>
<evidence type="ECO:0000256" key="3">
    <source>
        <dbReference type="ARBA" id="ARBA00022989"/>
    </source>
</evidence>
<keyword evidence="3 5" id="KW-1133">Transmembrane helix</keyword>
<dbReference type="InterPro" id="IPR029020">
    <property type="entry name" value="Ammonium/urea_transptr"/>
</dbReference>
<feature type="transmembrane region" description="Helical" evidence="5">
    <location>
        <begin position="84"/>
        <end position="105"/>
    </location>
</feature>
<dbReference type="InterPro" id="IPR002229">
    <property type="entry name" value="RhesusRHD"/>
</dbReference>
<feature type="transmembrane region" description="Helical" evidence="5">
    <location>
        <begin position="337"/>
        <end position="359"/>
    </location>
</feature>
<proteinExistence type="predicted"/>
<dbReference type="Gene3D" id="1.10.3430.10">
    <property type="entry name" value="Ammonium transporter AmtB like domains"/>
    <property type="match status" value="1"/>
</dbReference>
<feature type="transmembrane region" description="Helical" evidence="5">
    <location>
        <begin position="379"/>
        <end position="399"/>
    </location>
</feature>
<reference evidence="6" key="1">
    <citation type="submission" date="2022-08" db="EMBL/GenBank/DDBJ databases">
        <title>Novel sulphate-reducing endosymbionts in the free-living metamonad Anaeramoeba.</title>
        <authorList>
            <person name="Jerlstrom-Hultqvist J."/>
            <person name="Cepicka I."/>
            <person name="Gallot-Lavallee L."/>
            <person name="Salas-Leiva D."/>
            <person name="Curtis B.A."/>
            <person name="Zahonova K."/>
            <person name="Pipaliya S."/>
            <person name="Dacks J."/>
            <person name="Roger A.J."/>
        </authorList>
    </citation>
    <scope>NUCLEOTIDE SEQUENCE</scope>
    <source>
        <strain evidence="6">Busselton2</strain>
    </source>
</reference>
<evidence type="ECO:0000256" key="4">
    <source>
        <dbReference type="ARBA" id="ARBA00023136"/>
    </source>
</evidence>
<dbReference type="GO" id="GO:0005886">
    <property type="term" value="C:plasma membrane"/>
    <property type="evidence" value="ECO:0007669"/>
    <property type="project" value="InterPro"/>
</dbReference>
<dbReference type="Proteomes" id="UP001146793">
    <property type="component" value="Unassembled WGS sequence"/>
</dbReference>
<sequence length="466" mass="53763">MKPKFCRTYLNEKIYFILLLILQLLFVLLQHCWFSYEKLDFEPFKLVPEHPLSFMDQNFYLILSTLLATIAVLLQKIKIDFQEALFLLSLYLFSFQFGIIMNAFFEQAIDRQFGKYELDSQTLCLALDSIFLTIFSLEEVFVSLSPLHWLLIIILEIPAFCLNKQLTRKIIGTLDEGYTIVLFFFCGFFIHPIKRVLQYISPKVKIAEKIERDSENILYIRILILVIFAPLFSSLLEQRNSQIENFINNLLSLSCSIVSAYICTAFFRNNKFSALKVYRSVFAATISTASVSHIYLSHIGSISIGLVSGAMGVLKRKQLNHLLNSPVTKKQNFYNELLYLPAFLGGLFTVVSSIIVIRSTDPKIYNRIKHFPAGSKQPLSQLFGILVTFIIAKVSGILSSKLLIFLTTKFELPFNNANLSRRTYQYTKINTSLKKEMKVWGNLNKKSLNKHNSFHLHHIDCKEKIN</sequence>
<dbReference type="AlphaFoldDB" id="A0AAV7ZF36"/>
<comment type="subcellular location">
    <subcellularLocation>
        <location evidence="1">Membrane</location>
        <topology evidence="1">Multi-pass membrane protein</topology>
    </subcellularLocation>
</comment>
<gene>
    <name evidence="6" type="ORF">M0812_14302</name>
</gene>
<protein>
    <submittedName>
        <fullName evidence="6">Uncharacterized protein</fullName>
    </submittedName>
</protein>
<evidence type="ECO:0000313" key="7">
    <source>
        <dbReference type="Proteomes" id="UP001146793"/>
    </source>
</evidence>
<feature type="transmembrane region" description="Helical" evidence="5">
    <location>
        <begin position="248"/>
        <end position="267"/>
    </location>
</feature>